<dbReference type="InterPro" id="IPR003342">
    <property type="entry name" value="ArnT-like_N"/>
</dbReference>
<feature type="transmembrane region" description="Helical" evidence="8">
    <location>
        <begin position="101"/>
        <end position="122"/>
    </location>
</feature>
<keyword evidence="6 8" id="KW-1133">Transmembrane helix</keyword>
<keyword evidence="2" id="KW-1003">Cell membrane</keyword>
<keyword evidence="7 8" id="KW-0472">Membrane</keyword>
<evidence type="ECO:0000256" key="3">
    <source>
        <dbReference type="ARBA" id="ARBA00022676"/>
    </source>
</evidence>
<evidence type="ECO:0000256" key="7">
    <source>
        <dbReference type="ARBA" id="ARBA00023136"/>
    </source>
</evidence>
<feature type="transmembrane region" description="Helical" evidence="8">
    <location>
        <begin position="173"/>
        <end position="194"/>
    </location>
</feature>
<dbReference type="GO" id="GO:0000030">
    <property type="term" value="F:mannosyltransferase activity"/>
    <property type="evidence" value="ECO:0007669"/>
    <property type="project" value="InterPro"/>
</dbReference>
<dbReference type="PANTHER" id="PTHR33908:SF11">
    <property type="entry name" value="MEMBRANE PROTEIN"/>
    <property type="match status" value="1"/>
</dbReference>
<keyword evidence="4 10" id="KW-0808">Transferase</keyword>
<evidence type="ECO:0000256" key="4">
    <source>
        <dbReference type="ARBA" id="ARBA00022679"/>
    </source>
</evidence>
<keyword evidence="3" id="KW-0328">Glycosyltransferase</keyword>
<accession>A0A0G1AX62</accession>
<dbReference type="GO" id="GO:0016763">
    <property type="term" value="F:pentosyltransferase activity"/>
    <property type="evidence" value="ECO:0007669"/>
    <property type="project" value="TreeGrafter"/>
</dbReference>
<feature type="domain" description="ArnT-like N-terminal" evidence="9">
    <location>
        <begin position="61"/>
        <end position="191"/>
    </location>
</feature>
<evidence type="ECO:0000256" key="1">
    <source>
        <dbReference type="ARBA" id="ARBA00004651"/>
    </source>
</evidence>
<feature type="transmembrane region" description="Helical" evidence="8">
    <location>
        <begin position="266"/>
        <end position="285"/>
    </location>
</feature>
<protein>
    <submittedName>
        <fullName evidence="10">PMT family glycosyltransferase, 4-amino-4-deoxy-L-arabinose transferase</fullName>
    </submittedName>
</protein>
<evidence type="ECO:0000256" key="6">
    <source>
        <dbReference type="ARBA" id="ARBA00022989"/>
    </source>
</evidence>
<comment type="subcellular location">
    <subcellularLocation>
        <location evidence="1">Cell membrane</location>
        <topology evidence="1">Multi-pass membrane protein</topology>
    </subcellularLocation>
</comment>
<dbReference type="GO" id="GO:0009103">
    <property type="term" value="P:lipopolysaccharide biosynthetic process"/>
    <property type="evidence" value="ECO:0007669"/>
    <property type="project" value="UniProtKB-ARBA"/>
</dbReference>
<gene>
    <name evidence="10" type="ORF">UV35_C0039G0004</name>
</gene>
<proteinExistence type="predicted"/>
<reference evidence="10 11" key="1">
    <citation type="journal article" date="2015" name="Nature">
        <title>rRNA introns, odd ribosomes, and small enigmatic genomes across a large radiation of phyla.</title>
        <authorList>
            <person name="Brown C.T."/>
            <person name="Hug L.A."/>
            <person name="Thomas B.C."/>
            <person name="Sharon I."/>
            <person name="Castelle C.J."/>
            <person name="Singh A."/>
            <person name="Wilkins M.J."/>
            <person name="Williams K.H."/>
            <person name="Banfield J.F."/>
        </authorList>
    </citation>
    <scope>NUCLEOTIDE SEQUENCE [LARGE SCALE GENOMIC DNA]</scope>
</reference>
<dbReference type="InterPro" id="IPR050297">
    <property type="entry name" value="LipidA_mod_glycosyltrf_83"/>
</dbReference>
<feature type="transmembrane region" description="Helical" evidence="8">
    <location>
        <begin position="206"/>
        <end position="225"/>
    </location>
</feature>
<dbReference type="Proteomes" id="UP000033848">
    <property type="component" value="Unassembled WGS sequence"/>
</dbReference>
<evidence type="ECO:0000313" key="10">
    <source>
        <dbReference type="EMBL" id="KKS65554.1"/>
    </source>
</evidence>
<name>A0A0G1AX62_UNCKA</name>
<evidence type="ECO:0000259" key="9">
    <source>
        <dbReference type="Pfam" id="PF02366"/>
    </source>
</evidence>
<organism evidence="10 11">
    <name type="scientific">candidate division WWE3 bacterium GW2011_GWB1_42_6</name>
    <dbReference type="NCBI Taxonomy" id="1619115"/>
    <lineage>
        <taxon>Bacteria</taxon>
        <taxon>Katanobacteria</taxon>
    </lineage>
</organism>
<dbReference type="PANTHER" id="PTHR33908">
    <property type="entry name" value="MANNOSYLTRANSFERASE YKCB-RELATED"/>
    <property type="match status" value="1"/>
</dbReference>
<dbReference type="GO" id="GO:0006493">
    <property type="term" value="P:protein O-linked glycosylation"/>
    <property type="evidence" value="ECO:0007669"/>
    <property type="project" value="InterPro"/>
</dbReference>
<comment type="caution">
    <text evidence="10">The sequence shown here is derived from an EMBL/GenBank/DDBJ whole genome shotgun (WGS) entry which is preliminary data.</text>
</comment>
<feature type="transmembrane region" description="Helical" evidence="8">
    <location>
        <begin position="7"/>
        <end position="25"/>
    </location>
</feature>
<sequence length="479" mass="53468">MIKNNKIWIIVFTLLAFGLFFFLRLSKLNNIPVFVDEAIYVRWSQVMKNEPNLRFIPQTDGKQPLFMWSTIPFFKISDDPLLAGRLVSVTTGFGTLLGVGFLAYLIFADLLVVSLSMLVFAILPYSVFFDRMALADSMLGMFGIWSLALSILFAKTRKLDHAMLLGFAIGGGLLTKSPAIMFYIWLALSLLFFFRPKGSKLKTLGNLSLGLLAIVIISQAMYGILRLGPAFEMIGARNQDYLFTWREVLGHPLIILGLLPKKTRSLSLFLIFVSLLPLVAQAAIAKVYTSRYALFAVLPLIPVIGFGFHWLVTRKGILIKLSTLILLLVPLIFSLLCVFAPTKALLSYDMHTGYLEEWTAGWGQKEVANYLIDLESKGEKIVVFTEGFFGTLPDGLQIYTNGHPNITVVGSNPYVGAVPEGLVNTSPDNARFLVINKSRNHLSAGSLDTLKLIKEFPKPARLDGTQEVLQFYRYQLNSL</sequence>
<dbReference type="Pfam" id="PF02366">
    <property type="entry name" value="PMT"/>
    <property type="match status" value="1"/>
</dbReference>
<evidence type="ECO:0000256" key="8">
    <source>
        <dbReference type="SAM" id="Phobius"/>
    </source>
</evidence>
<evidence type="ECO:0000313" key="11">
    <source>
        <dbReference type="Proteomes" id="UP000033848"/>
    </source>
</evidence>
<evidence type="ECO:0000256" key="2">
    <source>
        <dbReference type="ARBA" id="ARBA00022475"/>
    </source>
</evidence>
<keyword evidence="5 8" id="KW-0812">Transmembrane</keyword>
<dbReference type="AlphaFoldDB" id="A0A0G1AX62"/>
<feature type="transmembrane region" description="Helical" evidence="8">
    <location>
        <begin position="317"/>
        <end position="340"/>
    </location>
</feature>
<dbReference type="EMBL" id="LCED01000039">
    <property type="protein sequence ID" value="KKS65554.1"/>
    <property type="molecule type" value="Genomic_DNA"/>
</dbReference>
<feature type="transmembrane region" description="Helical" evidence="8">
    <location>
        <begin position="134"/>
        <end position="153"/>
    </location>
</feature>
<feature type="transmembrane region" description="Helical" evidence="8">
    <location>
        <begin position="292"/>
        <end position="311"/>
    </location>
</feature>
<evidence type="ECO:0000256" key="5">
    <source>
        <dbReference type="ARBA" id="ARBA00022692"/>
    </source>
</evidence>
<dbReference type="GO" id="GO:0005886">
    <property type="term" value="C:plasma membrane"/>
    <property type="evidence" value="ECO:0007669"/>
    <property type="project" value="UniProtKB-SubCell"/>
</dbReference>